<keyword evidence="4" id="KW-1185">Reference proteome</keyword>
<name>A0ABW5RAM4_9BACL</name>
<reference evidence="4" key="1">
    <citation type="journal article" date="2019" name="Int. J. Syst. Evol. Microbiol.">
        <title>The Global Catalogue of Microorganisms (GCM) 10K type strain sequencing project: providing services to taxonomists for standard genome sequencing and annotation.</title>
        <authorList>
            <consortium name="The Broad Institute Genomics Platform"/>
            <consortium name="The Broad Institute Genome Sequencing Center for Infectious Disease"/>
            <person name="Wu L."/>
            <person name="Ma J."/>
        </authorList>
    </citation>
    <scope>NUCLEOTIDE SEQUENCE [LARGE SCALE GENOMIC DNA]</scope>
    <source>
        <strain evidence="4">KCTC 33676</strain>
    </source>
</reference>
<comment type="caution">
    <text evidence="3">The sequence shown here is derived from an EMBL/GenBank/DDBJ whole genome shotgun (WGS) entry which is preliminary data.</text>
</comment>
<evidence type="ECO:0000313" key="4">
    <source>
        <dbReference type="Proteomes" id="UP001597497"/>
    </source>
</evidence>
<protein>
    <submittedName>
        <fullName evidence="3">Copper amine oxidase N-terminal domain-containing protein</fullName>
    </submittedName>
</protein>
<sequence>MNKQVLKSFTAVSLALILMFSAVSGFAAVSGETEFQLKSDTTVQQNQLEVFEELKTLAGAEQADLNQVKAVYEAKIQAAVQSRNETIDTLISQLIEGGIEGQFSAGQVKQAVDKGLQWFFYDEITHLTKVVAVEALEAGDTKTAQVALDQAIELYAGSLGVTAGKRDSGLGTLTQHQLNTIIIPYLQLSLEQGNLTNYKVARQMFDKTLIKVYVLATAQYAEKANASYEANEIDTMKIQQTEGYFFFMPIYNSLSKGSKTAADAIQAAFAHQDASLLDGKQVEAWLAESLAVKINEYLEKTQAALDAGDDAKALEMAAEGITFVGALEIIHTHRFDADAFAKLSASTEAYYQAVNKIAEGEWDVTAKSESEAAIRQALSAYAGVNFVIGSKEIKKNGSATTYNELVNYLEPATNRTMASVRMISEAVGAQVDYDKETKTVQVTKGSDKIEMTVGSMNVTVNGAAEAVVLDQAAVIKDDRLYIPLRGLVELLGTKVYYQKDAGVSTVILF</sequence>
<evidence type="ECO:0000259" key="2">
    <source>
        <dbReference type="Pfam" id="PF07833"/>
    </source>
</evidence>
<keyword evidence="1" id="KW-0732">Signal</keyword>
<proteinExistence type="predicted"/>
<organism evidence="3 4">
    <name type="scientific">Marinicrinis sediminis</name>
    <dbReference type="NCBI Taxonomy" id="1652465"/>
    <lineage>
        <taxon>Bacteria</taxon>
        <taxon>Bacillati</taxon>
        <taxon>Bacillota</taxon>
        <taxon>Bacilli</taxon>
        <taxon>Bacillales</taxon>
        <taxon>Paenibacillaceae</taxon>
    </lineage>
</organism>
<dbReference type="InterPro" id="IPR012854">
    <property type="entry name" value="Cu_amine_oxidase-like_N"/>
</dbReference>
<dbReference type="Gene3D" id="3.30.457.10">
    <property type="entry name" value="Copper amine oxidase-like, N-terminal domain"/>
    <property type="match status" value="1"/>
</dbReference>
<evidence type="ECO:0000256" key="1">
    <source>
        <dbReference type="SAM" id="SignalP"/>
    </source>
</evidence>
<feature type="domain" description="Copper amine oxidase-like N-terminal" evidence="2">
    <location>
        <begin position="413"/>
        <end position="501"/>
    </location>
</feature>
<dbReference type="RefSeq" id="WP_379929610.1">
    <property type="nucleotide sequence ID" value="NZ_JBHUMM010000023.1"/>
</dbReference>
<dbReference type="EMBL" id="JBHUMM010000023">
    <property type="protein sequence ID" value="MFD2672107.1"/>
    <property type="molecule type" value="Genomic_DNA"/>
</dbReference>
<gene>
    <name evidence="3" type="ORF">ACFSUC_10875</name>
</gene>
<feature type="signal peptide" evidence="1">
    <location>
        <begin position="1"/>
        <end position="27"/>
    </location>
</feature>
<dbReference type="InterPro" id="IPR036582">
    <property type="entry name" value="Mao_N_sf"/>
</dbReference>
<dbReference type="SUPFAM" id="SSF55383">
    <property type="entry name" value="Copper amine oxidase, domain N"/>
    <property type="match status" value="1"/>
</dbReference>
<accession>A0ABW5RAM4</accession>
<dbReference type="Pfam" id="PF07833">
    <property type="entry name" value="Cu_amine_oxidN1"/>
    <property type="match status" value="1"/>
</dbReference>
<feature type="chain" id="PRO_5045065074" evidence="1">
    <location>
        <begin position="28"/>
        <end position="509"/>
    </location>
</feature>
<dbReference type="Proteomes" id="UP001597497">
    <property type="component" value="Unassembled WGS sequence"/>
</dbReference>
<evidence type="ECO:0000313" key="3">
    <source>
        <dbReference type="EMBL" id="MFD2672107.1"/>
    </source>
</evidence>